<name>A0A7T2GJY5_9SPHN</name>
<dbReference type="KEGG" id="sflv:IC614_01115"/>
<evidence type="ECO:0000256" key="2">
    <source>
        <dbReference type="SAM" id="SignalP"/>
    </source>
</evidence>
<dbReference type="RefSeq" id="WP_200971924.1">
    <property type="nucleotide sequence ID" value="NZ_CP065592.1"/>
</dbReference>
<evidence type="ECO:0000313" key="4">
    <source>
        <dbReference type="EMBL" id="QPQ55249.1"/>
    </source>
</evidence>
<protein>
    <recommendedName>
        <fullName evidence="3">YMGG-like Gly-zipper domain-containing protein</fullName>
    </recommendedName>
</protein>
<keyword evidence="5" id="KW-1185">Reference proteome</keyword>
<evidence type="ECO:0000313" key="5">
    <source>
        <dbReference type="Proteomes" id="UP000594873"/>
    </source>
</evidence>
<sequence>MKKSVVALFAASALSLGACSTTESQDEMLASAGTGAAIGAAAGAGVGAVVGGLSPIEGAAIGAAVGGLAGAIWADRDNDGQADGYYQNGTYYEGRPPASATQPAPVYQQPAPTMTQAGERG</sequence>
<reference evidence="4 5" key="1">
    <citation type="submission" date="2020-11" db="EMBL/GenBank/DDBJ databases">
        <title>Genome seq and assembly of Sphingosinicella sp.</title>
        <authorList>
            <person name="Chhetri G."/>
        </authorList>
    </citation>
    <scope>NUCLEOTIDE SEQUENCE [LARGE SCALE GENOMIC DNA]</scope>
    <source>
        <strain evidence="4 5">UDD2</strain>
    </source>
</reference>
<feature type="chain" id="PRO_5032438268" description="YMGG-like Gly-zipper domain-containing protein" evidence="2">
    <location>
        <begin position="19"/>
        <end position="121"/>
    </location>
</feature>
<gene>
    <name evidence="4" type="ORF">IC614_01115</name>
</gene>
<dbReference type="Pfam" id="PF13441">
    <property type="entry name" value="Gly-zipper_YMGG"/>
    <property type="match status" value="1"/>
</dbReference>
<dbReference type="EMBL" id="CP065592">
    <property type="protein sequence ID" value="QPQ55249.1"/>
    <property type="molecule type" value="Genomic_DNA"/>
</dbReference>
<evidence type="ECO:0000256" key="1">
    <source>
        <dbReference type="SAM" id="MobiDB-lite"/>
    </source>
</evidence>
<feature type="compositionally biased region" description="Polar residues" evidence="1">
    <location>
        <begin position="110"/>
        <end position="121"/>
    </location>
</feature>
<dbReference type="Proteomes" id="UP000594873">
    <property type="component" value="Chromosome"/>
</dbReference>
<feature type="region of interest" description="Disordered" evidence="1">
    <location>
        <begin position="84"/>
        <end position="121"/>
    </location>
</feature>
<evidence type="ECO:0000259" key="3">
    <source>
        <dbReference type="Pfam" id="PF13441"/>
    </source>
</evidence>
<feature type="signal peptide" evidence="2">
    <location>
        <begin position="1"/>
        <end position="18"/>
    </location>
</feature>
<proteinExistence type="predicted"/>
<accession>A0A7T2GJY5</accession>
<dbReference type="PROSITE" id="PS51257">
    <property type="entry name" value="PROKAR_LIPOPROTEIN"/>
    <property type="match status" value="1"/>
</dbReference>
<dbReference type="InterPro" id="IPR027367">
    <property type="entry name" value="Gly-zipper_YMGG"/>
</dbReference>
<organism evidence="4 5">
    <name type="scientific">Allosphingosinicella flava</name>
    <dbReference type="NCBI Taxonomy" id="2771430"/>
    <lineage>
        <taxon>Bacteria</taxon>
        <taxon>Pseudomonadati</taxon>
        <taxon>Pseudomonadota</taxon>
        <taxon>Alphaproteobacteria</taxon>
        <taxon>Sphingomonadales</taxon>
        <taxon>Sphingomonadaceae</taxon>
        <taxon>Allosphingosinicella</taxon>
    </lineage>
</organism>
<feature type="domain" description="YMGG-like Gly-zipper" evidence="3">
    <location>
        <begin position="31"/>
        <end position="73"/>
    </location>
</feature>
<keyword evidence="2" id="KW-0732">Signal</keyword>
<dbReference type="AlphaFoldDB" id="A0A7T2GJY5"/>